<evidence type="ECO:0000313" key="6">
    <source>
        <dbReference type="Proteomes" id="UP000826656"/>
    </source>
</evidence>
<dbReference type="Pfam" id="PF00685">
    <property type="entry name" value="Sulfotransfer_1"/>
    <property type="match status" value="1"/>
</dbReference>
<feature type="domain" description="Sulfotransferase" evidence="4">
    <location>
        <begin position="95"/>
        <end position="164"/>
    </location>
</feature>
<organism evidence="5 6">
    <name type="scientific">Solanum tuberosum</name>
    <name type="common">Potato</name>
    <dbReference type="NCBI Taxonomy" id="4113"/>
    <lineage>
        <taxon>Eukaryota</taxon>
        <taxon>Viridiplantae</taxon>
        <taxon>Streptophyta</taxon>
        <taxon>Embryophyta</taxon>
        <taxon>Tracheophyta</taxon>
        <taxon>Spermatophyta</taxon>
        <taxon>Magnoliopsida</taxon>
        <taxon>eudicotyledons</taxon>
        <taxon>Gunneridae</taxon>
        <taxon>Pentapetalae</taxon>
        <taxon>asterids</taxon>
        <taxon>lamiids</taxon>
        <taxon>Solanales</taxon>
        <taxon>Solanaceae</taxon>
        <taxon>Solanoideae</taxon>
        <taxon>Solaneae</taxon>
        <taxon>Solanum</taxon>
    </lineage>
</organism>
<evidence type="ECO:0000256" key="2">
    <source>
        <dbReference type="ARBA" id="ARBA00022679"/>
    </source>
</evidence>
<keyword evidence="6" id="KW-1185">Reference proteome</keyword>
<dbReference type="InterPro" id="IPR027417">
    <property type="entry name" value="P-loop_NTPase"/>
</dbReference>
<gene>
    <name evidence="5" type="ORF">KY290_036157</name>
</gene>
<dbReference type="Proteomes" id="UP000826656">
    <property type="component" value="Unassembled WGS sequence"/>
</dbReference>
<comment type="caution">
    <text evidence="5">The sequence shown here is derived from an EMBL/GenBank/DDBJ whole genome shotgun (WGS) entry which is preliminary data.</text>
</comment>
<dbReference type="PANTHER" id="PTHR11783">
    <property type="entry name" value="SULFOTRANSFERASE SULT"/>
    <property type="match status" value="1"/>
</dbReference>
<name>A0ABQ7TRV7_SOLTU</name>
<evidence type="ECO:0000256" key="1">
    <source>
        <dbReference type="ARBA" id="ARBA00005771"/>
    </source>
</evidence>
<dbReference type="EMBL" id="JAIVGD010000028">
    <property type="protein sequence ID" value="KAH0737452.1"/>
    <property type="molecule type" value="Genomic_DNA"/>
</dbReference>
<comment type="similarity">
    <text evidence="1 3">Belongs to the sulfotransferase 1 family.</text>
</comment>
<proteinExistence type="inferred from homology"/>
<reference evidence="5 6" key="1">
    <citation type="journal article" date="2021" name="bioRxiv">
        <title>Chromosome-scale and haplotype-resolved genome assembly of a tetraploid potato cultivar.</title>
        <authorList>
            <person name="Sun H."/>
            <person name="Jiao W.-B."/>
            <person name="Krause K."/>
            <person name="Campoy J.A."/>
            <person name="Goel M."/>
            <person name="Folz-Donahue K."/>
            <person name="Kukat C."/>
            <person name="Huettel B."/>
            <person name="Schneeberger K."/>
        </authorList>
    </citation>
    <scope>NUCLEOTIDE SEQUENCE [LARGE SCALE GENOMIC DNA]</scope>
    <source>
        <strain evidence="5">SolTubOtavaFocal</strain>
        <tissue evidence="5">Leaves</tissue>
    </source>
</reference>
<protein>
    <recommendedName>
        <fullName evidence="3">Sulfotransferase</fullName>
        <ecNumber evidence="3">2.8.2.-</ecNumber>
    </recommendedName>
</protein>
<evidence type="ECO:0000256" key="3">
    <source>
        <dbReference type="RuleBase" id="RU361155"/>
    </source>
</evidence>
<evidence type="ECO:0000313" key="5">
    <source>
        <dbReference type="EMBL" id="KAH0737452.1"/>
    </source>
</evidence>
<keyword evidence="2 3" id="KW-0808">Transferase</keyword>
<accession>A0ABQ7TRV7</accession>
<sequence length="167" mass="19249">MDEELLKILSWNKSDLYQWEGFWCNPSIMTATMDLKATFKSVPNDVLLASSMKTGSTWLKAICVCIMQGNKEEEEDLLVKDNPHFHVPTIESMKNEEDLEIVLKKCSLERLKNLEVNKSGSLFYSIPNNSFFRKGIIGDWKNHMTREMEERLDKLTSLKLQGSGLEL</sequence>
<evidence type="ECO:0000259" key="4">
    <source>
        <dbReference type="Pfam" id="PF00685"/>
    </source>
</evidence>
<dbReference type="EC" id="2.8.2.-" evidence="3"/>
<dbReference type="InterPro" id="IPR000863">
    <property type="entry name" value="Sulfotransferase_dom"/>
</dbReference>
<dbReference type="Gene3D" id="3.40.50.300">
    <property type="entry name" value="P-loop containing nucleotide triphosphate hydrolases"/>
    <property type="match status" value="2"/>
</dbReference>
<dbReference type="SUPFAM" id="SSF52540">
    <property type="entry name" value="P-loop containing nucleoside triphosphate hydrolases"/>
    <property type="match status" value="1"/>
</dbReference>